<dbReference type="OrthoDB" id="10488368at2759"/>
<comment type="caution">
    <text evidence="2">The sequence shown here is derived from an EMBL/GenBank/DDBJ whole genome shotgun (WGS) entry which is preliminary data.</text>
</comment>
<evidence type="ECO:0000256" key="1">
    <source>
        <dbReference type="SAM" id="MobiDB-lite"/>
    </source>
</evidence>
<feature type="region of interest" description="Disordered" evidence="1">
    <location>
        <begin position="1"/>
        <end position="176"/>
    </location>
</feature>
<evidence type="ECO:0000313" key="2">
    <source>
        <dbReference type="EMBL" id="KAG2215380.1"/>
    </source>
</evidence>
<dbReference type="AlphaFoldDB" id="A0A8H7RRJ6"/>
<feature type="compositionally biased region" description="Acidic residues" evidence="1">
    <location>
        <begin position="155"/>
        <end position="174"/>
    </location>
</feature>
<accession>A0A8H7RRJ6</accession>
<reference evidence="2 3" key="1">
    <citation type="submission" date="2020-12" db="EMBL/GenBank/DDBJ databases">
        <title>Metabolic potential, ecology and presence of endohyphal bacteria is reflected in genomic diversity of Mucoromycotina.</title>
        <authorList>
            <person name="Muszewska A."/>
            <person name="Okrasinska A."/>
            <person name="Steczkiewicz K."/>
            <person name="Drgas O."/>
            <person name="Orlowska M."/>
            <person name="Perlinska-Lenart U."/>
            <person name="Aleksandrzak-Piekarczyk T."/>
            <person name="Szatraj K."/>
            <person name="Zielenkiewicz U."/>
            <person name="Pilsyk S."/>
            <person name="Malc E."/>
            <person name="Mieczkowski P."/>
            <person name="Kruszewska J.S."/>
            <person name="Biernat P."/>
            <person name="Pawlowska J."/>
        </authorList>
    </citation>
    <scope>NUCLEOTIDE SEQUENCE [LARGE SCALE GENOMIC DNA]</scope>
    <source>
        <strain evidence="2 3">CBS 142.35</strain>
    </source>
</reference>
<feature type="compositionally biased region" description="Polar residues" evidence="1">
    <location>
        <begin position="52"/>
        <end position="63"/>
    </location>
</feature>
<feature type="compositionally biased region" description="Basic and acidic residues" evidence="1">
    <location>
        <begin position="1"/>
        <end position="13"/>
    </location>
</feature>
<feature type="compositionally biased region" description="Polar residues" evidence="1">
    <location>
        <begin position="19"/>
        <end position="37"/>
    </location>
</feature>
<gene>
    <name evidence="2" type="ORF">INT45_008411</name>
</gene>
<name>A0A8H7RRJ6_9FUNG</name>
<evidence type="ECO:0000313" key="3">
    <source>
        <dbReference type="Proteomes" id="UP000646827"/>
    </source>
</evidence>
<feature type="compositionally biased region" description="Polar residues" evidence="1">
    <location>
        <begin position="103"/>
        <end position="125"/>
    </location>
</feature>
<feature type="compositionally biased region" description="Low complexity" evidence="1">
    <location>
        <begin position="64"/>
        <end position="77"/>
    </location>
</feature>
<protein>
    <submittedName>
        <fullName evidence="2">Uncharacterized protein</fullName>
    </submittedName>
</protein>
<dbReference type="Proteomes" id="UP000646827">
    <property type="component" value="Unassembled WGS sequence"/>
</dbReference>
<proteinExistence type="predicted"/>
<keyword evidence="3" id="KW-1185">Reference proteome</keyword>
<organism evidence="2 3">
    <name type="scientific">Circinella minor</name>
    <dbReference type="NCBI Taxonomy" id="1195481"/>
    <lineage>
        <taxon>Eukaryota</taxon>
        <taxon>Fungi</taxon>
        <taxon>Fungi incertae sedis</taxon>
        <taxon>Mucoromycota</taxon>
        <taxon>Mucoromycotina</taxon>
        <taxon>Mucoromycetes</taxon>
        <taxon>Mucorales</taxon>
        <taxon>Lichtheimiaceae</taxon>
        <taxon>Circinella</taxon>
    </lineage>
</organism>
<sequence length="347" mass="40018">MAQKKPGEEDNQQKRRTMSLRSGTAVNKTVATNTQGSNKRKQRKIQFEEPITNENFDPQSSTSIQQNPNQQRVPQVIPATQLPPIEEQQRSITPGVDHYETPAPTQTAMNINEDTTMLEQPSSSSSRKENNPDIRNKGKGPAEQRPRPIRHSTDADGDTEETDEETTDDTEDYTSFESDYIPIEFYLKDDRVKYPLQLEEWTAPNGTTCYHVYTGESLPLTGNETTYLRGELPHTNSQELRFYPYPALYQPYEYQETSPILPGQTQVEIEIDNPRPDPIELPYNTYLGDYIDAYHTRTGEQEEELDDDEIAEIYGYDYNPYRYIQLRRQGTTNDQDLFMNQSFGNLD</sequence>
<dbReference type="EMBL" id="JAEPRB010000526">
    <property type="protein sequence ID" value="KAG2215380.1"/>
    <property type="molecule type" value="Genomic_DNA"/>
</dbReference>
<feature type="compositionally biased region" description="Basic and acidic residues" evidence="1">
    <location>
        <begin position="126"/>
        <end position="154"/>
    </location>
</feature>